<organism evidence="2 3">
    <name type="scientific">Macrococcus carouselicus</name>
    <dbReference type="NCBI Taxonomy" id="69969"/>
    <lineage>
        <taxon>Bacteria</taxon>
        <taxon>Bacillati</taxon>
        <taxon>Bacillota</taxon>
        <taxon>Bacilli</taxon>
        <taxon>Bacillales</taxon>
        <taxon>Staphylococcaceae</taxon>
        <taxon>Macrococcus</taxon>
    </lineage>
</organism>
<evidence type="ECO:0000256" key="1">
    <source>
        <dbReference type="SAM" id="MobiDB-lite"/>
    </source>
</evidence>
<evidence type="ECO:0000313" key="2">
    <source>
        <dbReference type="EMBL" id="TDM04684.1"/>
    </source>
</evidence>
<protein>
    <submittedName>
        <fullName evidence="2">Uncharacterized protein</fullName>
    </submittedName>
</protein>
<feature type="compositionally biased region" description="Basic and acidic residues" evidence="1">
    <location>
        <begin position="30"/>
        <end position="39"/>
    </location>
</feature>
<proteinExistence type="predicted"/>
<accession>A0A9Q8FSW2</accession>
<comment type="caution">
    <text evidence="2">The sequence shown here is derived from an EMBL/GenBank/DDBJ whole genome shotgun (WGS) entry which is preliminary data.</text>
</comment>
<dbReference type="Proteomes" id="UP000295280">
    <property type="component" value="Unassembled WGS sequence"/>
</dbReference>
<dbReference type="EMBL" id="SCWD01000001">
    <property type="protein sequence ID" value="TDM04684.1"/>
    <property type="molecule type" value="Genomic_DNA"/>
</dbReference>
<feature type="region of interest" description="Disordered" evidence="1">
    <location>
        <begin position="28"/>
        <end position="52"/>
    </location>
</feature>
<sequence>MRKYQLGIVVIIVVSFFSYQVFANTNHLEPSNKEQKNSTDRSLSGTHVTPRDLVQDSDVYVVSSRK</sequence>
<dbReference type="AlphaFoldDB" id="A0A9Q8FSW2"/>
<keyword evidence="3" id="KW-1185">Reference proteome</keyword>
<name>A0A9Q8FSW2_9STAP</name>
<gene>
    <name evidence="2" type="ORF">ERX40_05855</name>
</gene>
<evidence type="ECO:0000313" key="3">
    <source>
        <dbReference type="Proteomes" id="UP000295280"/>
    </source>
</evidence>
<dbReference type="RefSeq" id="WP_133417543.1">
    <property type="nucleotide sequence ID" value="NZ_SCWD01000001.1"/>
</dbReference>
<reference evidence="2 3" key="1">
    <citation type="submission" date="2019-01" db="EMBL/GenBank/DDBJ databases">
        <title>Draft genome sequences of the type strains of six Macrococcus species.</title>
        <authorList>
            <person name="Mazhar S."/>
            <person name="Altermann E."/>
            <person name="Hill C."/>
            <person name="Mcauliffe O."/>
        </authorList>
    </citation>
    <scope>NUCLEOTIDE SEQUENCE [LARGE SCALE GENOMIC DNA]</scope>
    <source>
        <strain evidence="2 3">ATCC 51828</strain>
    </source>
</reference>